<keyword evidence="7" id="KW-1185">Reference proteome</keyword>
<evidence type="ECO:0000256" key="3">
    <source>
        <dbReference type="ARBA" id="ARBA00023125"/>
    </source>
</evidence>
<dbReference type="EC" id="3.1.21.-" evidence="6"/>
<dbReference type="InterPro" id="IPR051212">
    <property type="entry name" value="Type-I_RE_S_subunit"/>
</dbReference>
<evidence type="ECO:0000313" key="7">
    <source>
        <dbReference type="Proteomes" id="UP001614338"/>
    </source>
</evidence>
<comment type="caution">
    <text evidence="6">The sequence shown here is derived from an EMBL/GenBank/DDBJ whole genome shotgun (WGS) entry which is preliminary data.</text>
</comment>
<name>A0ABW8BVL1_9GAMM</name>
<evidence type="ECO:0000256" key="4">
    <source>
        <dbReference type="SAM" id="Coils"/>
    </source>
</evidence>
<organism evidence="6 7">
    <name type="scientific">Vreelandella lionensis</name>
    <dbReference type="NCBI Taxonomy" id="1144478"/>
    <lineage>
        <taxon>Bacteria</taxon>
        <taxon>Pseudomonadati</taxon>
        <taxon>Pseudomonadota</taxon>
        <taxon>Gammaproteobacteria</taxon>
        <taxon>Oceanospirillales</taxon>
        <taxon>Halomonadaceae</taxon>
        <taxon>Vreelandella</taxon>
    </lineage>
</organism>
<dbReference type="PANTHER" id="PTHR43140">
    <property type="entry name" value="TYPE-1 RESTRICTION ENZYME ECOKI SPECIFICITY PROTEIN"/>
    <property type="match status" value="1"/>
</dbReference>
<keyword evidence="6" id="KW-0540">Nuclease</keyword>
<dbReference type="Pfam" id="PF01420">
    <property type="entry name" value="Methylase_S"/>
    <property type="match status" value="2"/>
</dbReference>
<protein>
    <submittedName>
        <fullName evidence="6">Restriction endonuclease subunit S</fullName>
        <ecNumber evidence="6">3.1.21.-</ecNumber>
    </submittedName>
</protein>
<keyword evidence="2" id="KW-0680">Restriction system</keyword>
<dbReference type="EMBL" id="JBITWC010000025">
    <property type="protein sequence ID" value="MFI8751265.1"/>
    <property type="molecule type" value="Genomic_DNA"/>
</dbReference>
<keyword evidence="4" id="KW-0175">Coiled coil</keyword>
<dbReference type="RefSeq" id="WP_399845429.1">
    <property type="nucleotide sequence ID" value="NZ_JBITWC010000025.1"/>
</dbReference>
<keyword evidence="6" id="KW-0378">Hydrolase</keyword>
<feature type="domain" description="Type I restriction modification DNA specificity" evidence="5">
    <location>
        <begin position="386"/>
        <end position="564"/>
    </location>
</feature>
<proteinExistence type="inferred from homology"/>
<accession>A0ABW8BVL1</accession>
<evidence type="ECO:0000256" key="1">
    <source>
        <dbReference type="ARBA" id="ARBA00010923"/>
    </source>
</evidence>
<dbReference type="InterPro" id="IPR000055">
    <property type="entry name" value="Restrct_endonuc_typeI_TRD"/>
</dbReference>
<feature type="domain" description="Type I restriction modification DNA specificity" evidence="5">
    <location>
        <begin position="102"/>
        <end position="279"/>
    </location>
</feature>
<keyword evidence="6" id="KW-0255">Endonuclease</keyword>
<evidence type="ECO:0000259" key="5">
    <source>
        <dbReference type="Pfam" id="PF01420"/>
    </source>
</evidence>
<dbReference type="GO" id="GO:0004519">
    <property type="term" value="F:endonuclease activity"/>
    <property type="evidence" value="ECO:0007669"/>
    <property type="project" value="UniProtKB-KW"/>
</dbReference>
<sequence>MSARELITEHLDLWSGAVTKKSSSGRGSKGKVELTGVKKLRELILELAVRGKLVEQGIPTESSPNLVALMEQEKSRLVASGRIKKPKAVCSTQLESYPFDIPKAWGWYSLGALGYTQTGSTPSKSQNELFGSDIPFLKPGDISDNGDIFYENEGLSEAGKATLGKWAEKGSILMVCIGTIGKCGLIEQQCTFNQQINSVTPYIPEVSRFLMLCLKSPYFQAAAWEKSSSTTISILNKGKWESIPVPLPPLEEQHRIVQKVDELMALCDRLEQQTSDQLEAHETLVDTLLGTLTQSENATELADNWARLAAHFDTLFTTEQSIDKLKQTILQLAVMGRLVEQDDEDEPASHLLKCIDKEIGQRVSEGTIRKPKALAMVEGSFPYDLPKGWRWEKLGRFTLIGTGATPSRGRPDYYSPPEYPWVTSGETSQAFICDTKERVSSLAVKETNISIYPAGTLIVAMYGQGKTRGQITELKVAAGTNQACAAIQPIIKDESHRRYIKLCFIKLYDEIREVAAGGAQPNLNTGKIANTLIPLPPLTEQNRIVQKVDELMALCDQLKERINQASETRCQLAEAVVEKGLSA</sequence>
<dbReference type="Proteomes" id="UP001614338">
    <property type="component" value="Unassembled WGS sequence"/>
</dbReference>
<evidence type="ECO:0000256" key="2">
    <source>
        <dbReference type="ARBA" id="ARBA00022747"/>
    </source>
</evidence>
<dbReference type="GO" id="GO:0016787">
    <property type="term" value="F:hydrolase activity"/>
    <property type="evidence" value="ECO:0007669"/>
    <property type="project" value="UniProtKB-KW"/>
</dbReference>
<dbReference type="SUPFAM" id="SSF116734">
    <property type="entry name" value="DNA methylase specificity domain"/>
    <property type="match status" value="2"/>
</dbReference>
<reference evidence="6 7" key="1">
    <citation type="submission" date="2024-10" db="EMBL/GenBank/DDBJ databases">
        <title>The Natural Products Discovery Center: Release of the First 8490 Sequenced Strains for Exploring Actinobacteria Biosynthetic Diversity.</title>
        <authorList>
            <person name="Kalkreuter E."/>
            <person name="Kautsar S.A."/>
            <person name="Yang D."/>
            <person name="Bader C.D."/>
            <person name="Teijaro C.N."/>
            <person name="Fluegel L."/>
            <person name="Davis C.M."/>
            <person name="Simpson J.R."/>
            <person name="Lauterbach L."/>
            <person name="Steele A.D."/>
            <person name="Gui C."/>
            <person name="Meng S."/>
            <person name="Li G."/>
            <person name="Viehrig K."/>
            <person name="Ye F."/>
            <person name="Su P."/>
            <person name="Kiefer A.F."/>
            <person name="Nichols A."/>
            <person name="Cepeda A.J."/>
            <person name="Yan W."/>
            <person name="Fan B."/>
            <person name="Jiang Y."/>
            <person name="Adhikari A."/>
            <person name="Zheng C.-J."/>
            <person name="Schuster L."/>
            <person name="Cowan T.M."/>
            <person name="Smanski M.J."/>
            <person name="Chevrette M.G."/>
            <person name="De Carvalho L.P.S."/>
            <person name="Shen B."/>
        </authorList>
    </citation>
    <scope>NUCLEOTIDE SEQUENCE [LARGE SCALE GENOMIC DNA]</scope>
    <source>
        <strain evidence="6 7">NPDC077409</strain>
    </source>
</reference>
<feature type="coiled-coil region" evidence="4">
    <location>
        <begin position="541"/>
        <end position="568"/>
    </location>
</feature>
<keyword evidence="3" id="KW-0238">DNA-binding</keyword>
<dbReference type="CDD" id="cd17293">
    <property type="entry name" value="RMtype1_S_Ppo21ORF8840P_TRD1-CR1_like"/>
    <property type="match status" value="1"/>
</dbReference>
<comment type="similarity">
    <text evidence="1">Belongs to the type-I restriction system S methylase family.</text>
</comment>
<gene>
    <name evidence="6" type="ORF">ACIGG6_14850</name>
</gene>
<dbReference type="PANTHER" id="PTHR43140:SF1">
    <property type="entry name" value="TYPE I RESTRICTION ENZYME ECOKI SPECIFICITY SUBUNIT"/>
    <property type="match status" value="1"/>
</dbReference>
<dbReference type="Gene3D" id="3.90.220.20">
    <property type="entry name" value="DNA methylase specificity domains"/>
    <property type="match status" value="2"/>
</dbReference>
<dbReference type="InterPro" id="IPR044946">
    <property type="entry name" value="Restrct_endonuc_typeI_TRD_sf"/>
</dbReference>
<evidence type="ECO:0000313" key="6">
    <source>
        <dbReference type="EMBL" id="MFI8751265.1"/>
    </source>
</evidence>